<comment type="caution">
    <text evidence="8">The sequence shown here is derived from an EMBL/GenBank/DDBJ whole genome shotgun (WGS) entry which is preliminary data.</text>
</comment>
<evidence type="ECO:0000313" key="9">
    <source>
        <dbReference type="Proteomes" id="UP000761534"/>
    </source>
</evidence>
<dbReference type="InterPro" id="IPR035985">
    <property type="entry name" value="Ubiquitin-activating_enz"/>
</dbReference>
<dbReference type="GO" id="GO:0019948">
    <property type="term" value="F:SUMO activating enzyme activity"/>
    <property type="evidence" value="ECO:0007669"/>
    <property type="project" value="TreeGrafter"/>
</dbReference>
<evidence type="ECO:0000313" key="8">
    <source>
        <dbReference type="EMBL" id="KAA8917587.1"/>
    </source>
</evidence>
<dbReference type="Proteomes" id="UP000761534">
    <property type="component" value="Unassembled WGS sequence"/>
</dbReference>
<proteinExistence type="inferred from homology"/>
<dbReference type="AlphaFoldDB" id="A0A642VDY2"/>
<evidence type="ECO:0000256" key="2">
    <source>
        <dbReference type="ARBA" id="ARBA00004718"/>
    </source>
</evidence>
<dbReference type="OrthoDB" id="1708823at2759"/>
<dbReference type="GO" id="GO:0031510">
    <property type="term" value="C:SUMO activating enzyme complex"/>
    <property type="evidence" value="ECO:0007669"/>
    <property type="project" value="TreeGrafter"/>
</dbReference>
<comment type="similarity">
    <text evidence="3">Belongs to the ubiquitin-activating E1 family.</text>
</comment>
<dbReference type="Gene3D" id="3.40.50.720">
    <property type="entry name" value="NAD(P)-binding Rossmann-like Domain"/>
    <property type="match status" value="1"/>
</dbReference>
<dbReference type="PANTHER" id="PTHR10953:SF162">
    <property type="entry name" value="SUMO-ACTIVATING ENZYME SUBUNIT 1"/>
    <property type="match status" value="1"/>
</dbReference>
<dbReference type="InterPro" id="IPR000594">
    <property type="entry name" value="ThiF_NAD_FAD-bd"/>
</dbReference>
<evidence type="ECO:0000256" key="3">
    <source>
        <dbReference type="ARBA" id="ARBA00005673"/>
    </source>
</evidence>
<sequence>MVNSNLSVEEVAVYDRQIRLWGIDAQNRMRNSKNLIINLGGLSAEVVKNMVLAGVGSVTLVDSKKVEEADLSANFFLEESDLNKNRAEAACPRIQKLNSRVEINLETSVTDAKELTEEWLSQFNTVLATGLKYEELCHINEITHKHKQSFFAADLNGLYGFVFADLVEHTFKIEREKPNIPTKIGPETKTRSIVSSVSKKDSGKHVEILTKLEKYRPLKEVVENAVSGSFGAQFKGRRLLKISPLLPIQLAYWTTPKEELNFDSFKAHVTQKAADLGLPTGIIQDSVIQSFLSSVHAELSPVASVLGGVLAQDILNVLSLKEQPIQNFFIFNGDSNEGPIYTL</sequence>
<dbReference type="GO" id="GO:0016925">
    <property type="term" value="P:protein sumoylation"/>
    <property type="evidence" value="ECO:0007669"/>
    <property type="project" value="TreeGrafter"/>
</dbReference>
<dbReference type="SUPFAM" id="SSF69572">
    <property type="entry name" value="Activating enzymes of the ubiquitin-like proteins"/>
    <property type="match status" value="1"/>
</dbReference>
<comment type="pathway">
    <text evidence="2">Protein modification; protein sumoylation.</text>
</comment>
<dbReference type="Pfam" id="PF00899">
    <property type="entry name" value="ThiF"/>
    <property type="match status" value="1"/>
</dbReference>
<evidence type="ECO:0000256" key="4">
    <source>
        <dbReference type="ARBA" id="ARBA00022786"/>
    </source>
</evidence>
<keyword evidence="9" id="KW-1185">Reference proteome</keyword>
<name>A0A642VDY2_9ASCO</name>
<evidence type="ECO:0000259" key="7">
    <source>
        <dbReference type="Pfam" id="PF00899"/>
    </source>
</evidence>
<organism evidence="8 9">
    <name type="scientific">Trichomonascus ciferrii</name>
    <dbReference type="NCBI Taxonomy" id="44093"/>
    <lineage>
        <taxon>Eukaryota</taxon>
        <taxon>Fungi</taxon>
        <taxon>Dikarya</taxon>
        <taxon>Ascomycota</taxon>
        <taxon>Saccharomycotina</taxon>
        <taxon>Dipodascomycetes</taxon>
        <taxon>Dipodascales</taxon>
        <taxon>Trichomonascaceae</taxon>
        <taxon>Trichomonascus</taxon>
        <taxon>Trichomonascus ciferrii complex</taxon>
    </lineage>
</organism>
<dbReference type="InterPro" id="IPR000011">
    <property type="entry name" value="UBQ/SUMO-activ_enz_E1-like"/>
</dbReference>
<dbReference type="EMBL" id="SWFS01000026">
    <property type="protein sequence ID" value="KAA8917587.1"/>
    <property type="molecule type" value="Genomic_DNA"/>
</dbReference>
<feature type="domain" description="THIF-type NAD/FAD binding fold" evidence="7">
    <location>
        <begin position="14"/>
        <end position="333"/>
    </location>
</feature>
<evidence type="ECO:0000256" key="1">
    <source>
        <dbReference type="ARBA" id="ARBA00004123"/>
    </source>
</evidence>
<evidence type="ECO:0000256" key="5">
    <source>
        <dbReference type="ARBA" id="ARBA00023242"/>
    </source>
</evidence>
<keyword evidence="5" id="KW-0539">Nucleus</keyword>
<protein>
    <recommendedName>
        <fullName evidence="6">Ubiquitin-like 1-activating enzyme E1A</fullName>
    </recommendedName>
</protein>
<evidence type="ECO:0000256" key="6">
    <source>
        <dbReference type="ARBA" id="ARBA00044354"/>
    </source>
</evidence>
<accession>A0A642VDY2</accession>
<dbReference type="PANTHER" id="PTHR10953">
    <property type="entry name" value="UBIQUITIN-ACTIVATING ENZYME E1"/>
    <property type="match status" value="1"/>
</dbReference>
<gene>
    <name evidence="8" type="ORF">TRICI_000280</name>
</gene>
<comment type="subcellular location">
    <subcellularLocation>
        <location evidence="1">Nucleus</location>
    </subcellularLocation>
</comment>
<dbReference type="InterPro" id="IPR045886">
    <property type="entry name" value="ThiF/MoeB/HesA"/>
</dbReference>
<dbReference type="PRINTS" id="PR01849">
    <property type="entry name" value="UBIQUITINACT"/>
</dbReference>
<keyword evidence="4" id="KW-0833">Ubl conjugation pathway</keyword>
<dbReference type="GO" id="GO:0005737">
    <property type="term" value="C:cytoplasm"/>
    <property type="evidence" value="ECO:0007669"/>
    <property type="project" value="TreeGrafter"/>
</dbReference>
<dbReference type="VEuPathDB" id="FungiDB:TRICI_000280"/>
<reference evidence="8" key="1">
    <citation type="journal article" date="2019" name="G3 (Bethesda)">
        <title>Genome Assemblies of Two Rare Opportunistic Yeast Pathogens: Diutina rugosa (syn. Candida rugosa) and Trichomonascus ciferrii (syn. Candida ciferrii).</title>
        <authorList>
            <person name="Mixao V."/>
            <person name="Saus E."/>
            <person name="Hansen A.P."/>
            <person name="Lass-Florl C."/>
            <person name="Gabaldon T."/>
        </authorList>
    </citation>
    <scope>NUCLEOTIDE SEQUENCE</scope>
    <source>
        <strain evidence="8">CBS 4856</strain>
    </source>
</reference>